<reference evidence="9 10" key="1">
    <citation type="journal article" date="2023" name="Arcadia Sci">
        <title>De novo assembly of a long-read Amblyomma americanum tick genome.</title>
        <authorList>
            <person name="Chou S."/>
            <person name="Poskanzer K.E."/>
            <person name="Rollins M."/>
            <person name="Thuy-Boun P.S."/>
        </authorList>
    </citation>
    <scope>NUCLEOTIDE SEQUENCE [LARGE SCALE GENOMIC DNA]</scope>
    <source>
        <strain evidence="9">F_SG_1</strain>
        <tissue evidence="9">Salivary glands</tissue>
    </source>
</reference>
<dbReference type="PROSITE" id="PS50950">
    <property type="entry name" value="ZF_THAP"/>
    <property type="match status" value="1"/>
</dbReference>
<feature type="region of interest" description="Disordered" evidence="7">
    <location>
        <begin position="45"/>
        <end position="149"/>
    </location>
</feature>
<keyword evidence="6" id="KW-0175">Coiled coil</keyword>
<keyword evidence="10" id="KW-1185">Reference proteome</keyword>
<feature type="compositionally biased region" description="Polar residues" evidence="7">
    <location>
        <begin position="46"/>
        <end position="57"/>
    </location>
</feature>
<organism evidence="9 10">
    <name type="scientific">Amblyomma americanum</name>
    <name type="common">Lone star tick</name>
    <dbReference type="NCBI Taxonomy" id="6943"/>
    <lineage>
        <taxon>Eukaryota</taxon>
        <taxon>Metazoa</taxon>
        <taxon>Ecdysozoa</taxon>
        <taxon>Arthropoda</taxon>
        <taxon>Chelicerata</taxon>
        <taxon>Arachnida</taxon>
        <taxon>Acari</taxon>
        <taxon>Parasitiformes</taxon>
        <taxon>Ixodida</taxon>
        <taxon>Ixodoidea</taxon>
        <taxon>Ixodidae</taxon>
        <taxon>Amblyomminae</taxon>
        <taxon>Amblyomma</taxon>
    </lineage>
</organism>
<dbReference type="GO" id="GO:0008270">
    <property type="term" value="F:zinc ion binding"/>
    <property type="evidence" value="ECO:0007669"/>
    <property type="project" value="UniProtKB-KW"/>
</dbReference>
<feature type="domain" description="THAP-type" evidence="8">
    <location>
        <begin position="1"/>
        <end position="43"/>
    </location>
</feature>
<evidence type="ECO:0000256" key="4">
    <source>
        <dbReference type="ARBA" id="ARBA00023125"/>
    </source>
</evidence>
<dbReference type="AlphaFoldDB" id="A0AAQ4DIL8"/>
<comment type="caution">
    <text evidence="9">The sequence shown here is derived from an EMBL/GenBank/DDBJ whole genome shotgun (WGS) entry which is preliminary data.</text>
</comment>
<dbReference type="EMBL" id="JARKHS020030236">
    <property type="protein sequence ID" value="KAK8762308.1"/>
    <property type="molecule type" value="Genomic_DNA"/>
</dbReference>
<dbReference type="Pfam" id="PF05485">
    <property type="entry name" value="THAP"/>
    <property type="match status" value="1"/>
</dbReference>
<name>A0AAQ4DIL8_AMBAM</name>
<dbReference type="GO" id="GO:0003677">
    <property type="term" value="F:DNA binding"/>
    <property type="evidence" value="ECO:0007669"/>
    <property type="project" value="UniProtKB-UniRule"/>
</dbReference>
<evidence type="ECO:0000256" key="7">
    <source>
        <dbReference type="SAM" id="MobiDB-lite"/>
    </source>
</evidence>
<sequence length="305" mass="33811">MGRVKVAPKGTRICENHFTADQFERYCIKGRKQLKPDAVPTIFSCMPSQPLENSTAIKSPPSTPERPATPCTPSEAKPPSALKITEQSASPCAPSVVQPPSALETTEQPATPCTLPEVQPPSEYEMTERPATPCTPRGVQPPSALEGPWQTERVLDLERRHNLEQNRRRKAEKERDKLREALGRILSEDQIKALEKGSMRGGSWSQETLQKALHLKVACGKKGYEFVKENVVPLPGTRTLQNHMAHIKFRPGKFYSFNSEAHNVIAVFVQQHLCLCRDPGGGFCCPDGEGGYNGSRRETCLHYNG</sequence>
<evidence type="ECO:0000256" key="3">
    <source>
        <dbReference type="ARBA" id="ARBA00022833"/>
    </source>
</evidence>
<evidence type="ECO:0000259" key="8">
    <source>
        <dbReference type="PROSITE" id="PS50950"/>
    </source>
</evidence>
<evidence type="ECO:0000256" key="6">
    <source>
        <dbReference type="SAM" id="Coils"/>
    </source>
</evidence>
<evidence type="ECO:0000256" key="2">
    <source>
        <dbReference type="ARBA" id="ARBA00022771"/>
    </source>
</evidence>
<evidence type="ECO:0000256" key="5">
    <source>
        <dbReference type="PROSITE-ProRule" id="PRU00309"/>
    </source>
</evidence>
<keyword evidence="2 5" id="KW-0863">Zinc-finger</keyword>
<evidence type="ECO:0000313" key="9">
    <source>
        <dbReference type="EMBL" id="KAK8762308.1"/>
    </source>
</evidence>
<accession>A0AAQ4DIL8</accession>
<dbReference type="InterPro" id="IPR006612">
    <property type="entry name" value="THAP_Znf"/>
</dbReference>
<proteinExistence type="predicted"/>
<gene>
    <name evidence="9" type="ORF">V5799_026425</name>
</gene>
<protein>
    <recommendedName>
        <fullName evidence="8">THAP-type domain-containing protein</fullName>
    </recommendedName>
</protein>
<evidence type="ECO:0000256" key="1">
    <source>
        <dbReference type="ARBA" id="ARBA00022723"/>
    </source>
</evidence>
<keyword evidence="4 5" id="KW-0238">DNA-binding</keyword>
<feature type="coiled-coil region" evidence="6">
    <location>
        <begin position="154"/>
        <end position="188"/>
    </location>
</feature>
<evidence type="ECO:0000313" key="10">
    <source>
        <dbReference type="Proteomes" id="UP001321473"/>
    </source>
</evidence>
<keyword evidence="1" id="KW-0479">Metal-binding</keyword>
<keyword evidence="3" id="KW-0862">Zinc</keyword>
<dbReference type="SUPFAM" id="SSF57716">
    <property type="entry name" value="Glucocorticoid receptor-like (DNA-binding domain)"/>
    <property type="match status" value="1"/>
</dbReference>
<dbReference type="Proteomes" id="UP001321473">
    <property type="component" value="Unassembled WGS sequence"/>
</dbReference>